<dbReference type="Gene3D" id="3.30.70.1820">
    <property type="entry name" value="L1 transposable element, RRM domain"/>
    <property type="match status" value="1"/>
</dbReference>
<name>A0ABN8HPJ4_9NEOP</name>
<gene>
    <name evidence="2" type="ORF">IPOD504_LOCUS341</name>
</gene>
<reference evidence="2" key="1">
    <citation type="submission" date="2022-03" db="EMBL/GenBank/DDBJ databases">
        <authorList>
            <person name="Martin H S."/>
        </authorList>
    </citation>
    <scope>NUCLEOTIDE SEQUENCE</scope>
</reference>
<sequence length="248" mass="27790">MSSTTKPVRSSEDPVRNLEVKFDECMLSFEAKLNAAKPSTVQQLAAEFAQFKDMIKSGLQVLKGQVAALHQITDDLDNRSRRKFLLFRGIAEGKDDDLLPAISNIVTSNLKLPSKDFTISDIKLCYRVGSTSDSTRPRPVLVKFSDLSVRRKLWHSKKHLKGSGISMAEFLTARRRHIFKEARSVLGMERCWTSEGVIFVKDIDGMKLKLTSMQQLSELTQTAGCMSRDEEPKAGRGARTGKKRNAPN</sequence>
<dbReference type="Proteomes" id="UP000837857">
    <property type="component" value="Chromosome 1"/>
</dbReference>
<feature type="region of interest" description="Disordered" evidence="1">
    <location>
        <begin position="221"/>
        <end position="248"/>
    </location>
</feature>
<accession>A0ABN8HPJ4</accession>
<feature type="compositionally biased region" description="Basic residues" evidence="1">
    <location>
        <begin position="239"/>
        <end position="248"/>
    </location>
</feature>
<protein>
    <submittedName>
        <fullName evidence="2">Uncharacterized protein</fullName>
    </submittedName>
</protein>
<evidence type="ECO:0000256" key="1">
    <source>
        <dbReference type="SAM" id="MobiDB-lite"/>
    </source>
</evidence>
<proteinExistence type="predicted"/>
<feature type="non-terminal residue" evidence="2">
    <location>
        <position position="248"/>
    </location>
</feature>
<dbReference type="EMBL" id="OW152813">
    <property type="protein sequence ID" value="CAH2034918.1"/>
    <property type="molecule type" value="Genomic_DNA"/>
</dbReference>
<organism evidence="2 3">
    <name type="scientific">Iphiclides podalirius</name>
    <name type="common">scarce swallowtail</name>
    <dbReference type="NCBI Taxonomy" id="110791"/>
    <lineage>
        <taxon>Eukaryota</taxon>
        <taxon>Metazoa</taxon>
        <taxon>Ecdysozoa</taxon>
        <taxon>Arthropoda</taxon>
        <taxon>Hexapoda</taxon>
        <taxon>Insecta</taxon>
        <taxon>Pterygota</taxon>
        <taxon>Neoptera</taxon>
        <taxon>Endopterygota</taxon>
        <taxon>Lepidoptera</taxon>
        <taxon>Glossata</taxon>
        <taxon>Ditrysia</taxon>
        <taxon>Papilionoidea</taxon>
        <taxon>Papilionidae</taxon>
        <taxon>Papilioninae</taxon>
        <taxon>Iphiclides</taxon>
    </lineage>
</organism>
<evidence type="ECO:0000313" key="3">
    <source>
        <dbReference type="Proteomes" id="UP000837857"/>
    </source>
</evidence>
<evidence type="ECO:0000313" key="2">
    <source>
        <dbReference type="EMBL" id="CAH2034918.1"/>
    </source>
</evidence>
<keyword evidence="3" id="KW-1185">Reference proteome</keyword>